<keyword evidence="2" id="KW-0804">Transcription</keyword>
<dbReference type="GO" id="GO:0003700">
    <property type="term" value="F:DNA-binding transcription factor activity"/>
    <property type="evidence" value="ECO:0007669"/>
    <property type="project" value="InterPro"/>
</dbReference>
<accession>A0A1I1AMB5</accession>
<proteinExistence type="predicted"/>
<organism evidence="4 5">
    <name type="scientific">Lentibacillus halodurans</name>
    <dbReference type="NCBI Taxonomy" id="237679"/>
    <lineage>
        <taxon>Bacteria</taxon>
        <taxon>Bacillati</taxon>
        <taxon>Bacillota</taxon>
        <taxon>Bacilli</taxon>
        <taxon>Bacillales</taxon>
        <taxon>Bacillaceae</taxon>
        <taxon>Lentibacillus</taxon>
    </lineage>
</organism>
<protein>
    <submittedName>
        <fullName evidence="4">Helix-turn-helix domain-containing protein</fullName>
    </submittedName>
</protein>
<keyword evidence="5" id="KW-1185">Reference proteome</keyword>
<dbReference type="STRING" id="237679.SAMN04488072_12116"/>
<dbReference type="AlphaFoldDB" id="A0A1I1AMB5"/>
<dbReference type="InterPro" id="IPR018060">
    <property type="entry name" value="HTH_AraC"/>
</dbReference>
<dbReference type="SUPFAM" id="SSF46689">
    <property type="entry name" value="Homeodomain-like"/>
    <property type="match status" value="1"/>
</dbReference>
<evidence type="ECO:0000256" key="2">
    <source>
        <dbReference type="ARBA" id="ARBA00023163"/>
    </source>
</evidence>
<gene>
    <name evidence="4" type="ORF">SAMN04488072_12116</name>
</gene>
<keyword evidence="1" id="KW-0805">Transcription regulation</keyword>
<dbReference type="Gene3D" id="1.10.10.60">
    <property type="entry name" value="Homeodomain-like"/>
    <property type="match status" value="1"/>
</dbReference>
<dbReference type="InterPro" id="IPR009057">
    <property type="entry name" value="Homeodomain-like_sf"/>
</dbReference>
<dbReference type="EMBL" id="FOJW01000021">
    <property type="protein sequence ID" value="SFB37618.1"/>
    <property type="molecule type" value="Genomic_DNA"/>
</dbReference>
<dbReference type="Pfam" id="PF12833">
    <property type="entry name" value="HTH_18"/>
    <property type="match status" value="1"/>
</dbReference>
<dbReference type="GO" id="GO:0043565">
    <property type="term" value="F:sequence-specific DNA binding"/>
    <property type="evidence" value="ECO:0007669"/>
    <property type="project" value="InterPro"/>
</dbReference>
<name>A0A1I1AMB5_9BACI</name>
<reference evidence="4 5" key="1">
    <citation type="submission" date="2016-10" db="EMBL/GenBank/DDBJ databases">
        <authorList>
            <person name="de Groot N.N."/>
        </authorList>
    </citation>
    <scope>NUCLEOTIDE SEQUENCE [LARGE SCALE GENOMIC DNA]</scope>
    <source>
        <strain evidence="4 5">CGMCC 1.3702</strain>
    </source>
</reference>
<feature type="domain" description="HTH araC/xylS-type" evidence="3">
    <location>
        <begin position="1"/>
        <end position="67"/>
    </location>
</feature>
<dbReference type="PROSITE" id="PS01124">
    <property type="entry name" value="HTH_ARAC_FAMILY_2"/>
    <property type="match status" value="1"/>
</dbReference>
<dbReference type="Proteomes" id="UP000198642">
    <property type="component" value="Unassembled WGS sequence"/>
</dbReference>
<sequence>MFQEIIGISPERFSQVIRFQSSLMFLDYNSSLQGYEITNDFGFYDQSHFIRFFKKRMGKLPSFVKPSDFYNT</sequence>
<evidence type="ECO:0000256" key="1">
    <source>
        <dbReference type="ARBA" id="ARBA00023015"/>
    </source>
</evidence>
<evidence type="ECO:0000313" key="5">
    <source>
        <dbReference type="Proteomes" id="UP000198642"/>
    </source>
</evidence>
<evidence type="ECO:0000259" key="3">
    <source>
        <dbReference type="PROSITE" id="PS01124"/>
    </source>
</evidence>
<evidence type="ECO:0000313" key="4">
    <source>
        <dbReference type="EMBL" id="SFB37618.1"/>
    </source>
</evidence>